<dbReference type="AlphaFoldDB" id="A0ABC8TI83"/>
<dbReference type="EMBL" id="CAUOFW020005250">
    <property type="protein sequence ID" value="CAK9169147.1"/>
    <property type="molecule type" value="Genomic_DNA"/>
</dbReference>
<sequence length="137" mass="15354">MGTHEPYWQTNSSFSPPPRWDFRFQNEGLSFGSHEGIQLYGSSTSSNSRESRSWMRGNHSSGHQYVTSDAVGPYFSSPSDISPAPQWTQPTIHDISVDDYGTSRRADCLMNYKFCLSCERSQWNAVVLQSCCSGIPA</sequence>
<reference evidence="2 3" key="1">
    <citation type="submission" date="2024-02" db="EMBL/GenBank/DDBJ databases">
        <authorList>
            <person name="Vignale AGUSTIN F."/>
            <person name="Sosa J E."/>
            <person name="Modenutti C."/>
        </authorList>
    </citation>
    <scope>NUCLEOTIDE SEQUENCE [LARGE SCALE GENOMIC DNA]</scope>
</reference>
<protein>
    <submittedName>
        <fullName evidence="2">Uncharacterized protein</fullName>
    </submittedName>
</protein>
<evidence type="ECO:0000256" key="1">
    <source>
        <dbReference type="SAM" id="MobiDB-lite"/>
    </source>
</evidence>
<comment type="caution">
    <text evidence="2">The sequence shown here is derived from an EMBL/GenBank/DDBJ whole genome shotgun (WGS) entry which is preliminary data.</text>
</comment>
<feature type="non-terminal residue" evidence="2">
    <location>
        <position position="137"/>
    </location>
</feature>
<evidence type="ECO:0000313" key="2">
    <source>
        <dbReference type="EMBL" id="CAK9169147.1"/>
    </source>
</evidence>
<name>A0ABC8TI83_9AQUA</name>
<keyword evidence="3" id="KW-1185">Reference proteome</keyword>
<dbReference type="Proteomes" id="UP001642360">
    <property type="component" value="Unassembled WGS sequence"/>
</dbReference>
<evidence type="ECO:0000313" key="3">
    <source>
        <dbReference type="Proteomes" id="UP001642360"/>
    </source>
</evidence>
<accession>A0ABC8TI83</accession>
<gene>
    <name evidence="2" type="ORF">ILEXP_LOCUS38591</name>
</gene>
<feature type="region of interest" description="Disordered" evidence="1">
    <location>
        <begin position="40"/>
        <end position="60"/>
    </location>
</feature>
<organism evidence="2 3">
    <name type="scientific">Ilex paraguariensis</name>
    <name type="common">yerba mate</name>
    <dbReference type="NCBI Taxonomy" id="185542"/>
    <lineage>
        <taxon>Eukaryota</taxon>
        <taxon>Viridiplantae</taxon>
        <taxon>Streptophyta</taxon>
        <taxon>Embryophyta</taxon>
        <taxon>Tracheophyta</taxon>
        <taxon>Spermatophyta</taxon>
        <taxon>Magnoliopsida</taxon>
        <taxon>eudicotyledons</taxon>
        <taxon>Gunneridae</taxon>
        <taxon>Pentapetalae</taxon>
        <taxon>asterids</taxon>
        <taxon>campanulids</taxon>
        <taxon>Aquifoliales</taxon>
        <taxon>Aquifoliaceae</taxon>
        <taxon>Ilex</taxon>
    </lineage>
</organism>
<proteinExistence type="predicted"/>